<feature type="compositionally biased region" description="Low complexity" evidence="1">
    <location>
        <begin position="83"/>
        <end position="96"/>
    </location>
</feature>
<reference evidence="2 4" key="2">
    <citation type="journal article" date="2013" name="Nature">
        <title>Insights into bilaterian evolution from three spiralian genomes.</title>
        <authorList>
            <person name="Simakov O."/>
            <person name="Marletaz F."/>
            <person name="Cho S.J."/>
            <person name="Edsinger-Gonzales E."/>
            <person name="Havlak P."/>
            <person name="Hellsten U."/>
            <person name="Kuo D.H."/>
            <person name="Larsson T."/>
            <person name="Lv J."/>
            <person name="Arendt D."/>
            <person name="Savage R."/>
            <person name="Osoegawa K."/>
            <person name="de Jong P."/>
            <person name="Grimwood J."/>
            <person name="Chapman J.A."/>
            <person name="Shapiro H."/>
            <person name="Aerts A."/>
            <person name="Otillar R.P."/>
            <person name="Terry A.Y."/>
            <person name="Boore J.L."/>
            <person name="Grigoriev I.V."/>
            <person name="Lindberg D.R."/>
            <person name="Seaver E.C."/>
            <person name="Weisblat D.A."/>
            <person name="Putnam N.H."/>
            <person name="Rokhsar D.S."/>
        </authorList>
    </citation>
    <scope>NUCLEOTIDE SEQUENCE</scope>
</reference>
<feature type="compositionally biased region" description="Low complexity" evidence="1">
    <location>
        <begin position="340"/>
        <end position="358"/>
    </location>
</feature>
<sequence>MGFDRTSPLANHSNEPLTSRRVYNWNTTHFYPDVPKVNIDLTFQAPNNLDINPVKYFEDQSRSSSARPTFISVSRRGSLSDDNNYNNSNNGSNFNINKIYNLDQPYRMMMKNKHRDKNNNNHHHNKKRSTQRRHSYGDIIRCAYKSGVRCADDSNKVNYDNINKNASSKISKISNNINNNNNINNMNNDNNKKFSNFHQGKRNDNKVILLENDDDSKECKSISQDDVEEDVYIDDGVNDGDNDDLDDGDEDNDINNDYIDDNNDDKGEYRLDNFEGVNVSSDDDDDDDSGDDDDDDDESADENNDNNIDDDETDDICVGDDKDGNDTTTNNNLIKRSDNDNNGTDNNNTNDYNKNNNNTKDDDDDDGDEKMNFVEKLRMYEQMLKRSSASASSSKKVTKLTTKNVTVGSVGNCSSSNKNNTNKNNNNNNDVVISISQGGDYYEEDYDGNNEENDGDNDDDAACVKKAKVFKKQHSNSTKSRQSSSSSLSFTKQKHANHQKPEQHKPQQHYLQQQQLHQHQQQQLYQQQQMTHHMQHQYKLPPKQVPNLSELSSQPQQARKKDSFQQKTQKRQQMTQQHQQSLQQQQQYVLQTKEHQSFHQPQSIQKHKQPNQQHKPPNQQQFQHHKQAKKQQPLQQQQQQKSERINQHQIQATSPKNVDYIGNLLLKHKNNTLKNNPPTSTSVIPPPLQYNICNSDKVSDINTKDINHIINGNIRENINNNVINANANITKNVNNVNFVKPKSKSISPKTTTTATTSSETTSASKTMDHIPCSVKPPIHPRPTSQHSKLDWLYDVNINNINTNINNINTNINNINTNIINSINDINTSTNIINTNNSTNINTNSIFANINANIINGTINDSNYIKNDSDIILRRNVNVNQEHDHCDNKFYPHHLRHSSNDTTSYVNPTYHLNDVTNHHLDDASQYITQSHSKKNYGHESDPETSTCFSITGFCKQPQQQQPQRRQQLRKQHSLQPNLLNFHKDSNLHYNRHEIDIDNIDHVIQVNNSSRNINKNKTSYIHDNNNNNTSINNINDFLPPPPDYFFETNLKSNNNPINSCQNISNEPNSNNNIRNKLHELNSLSPAEKRKPILSWGNLENEFSLLMRDDESLHTKRQQREFGMHAQNQQQLFYQQCLNKQSTLPEHQWQQFLQQQNYQLQQNFKQNYKPAQNPQQHHSQQQIQQQQQSHQQHLQQQQQLQQQLQQQQLRQQQQLQQQQIHQSYAIFENDNKIELVFKIPERSQPIKPYQSTTVIKNNINGKSSNDYNHVLNASNFLKIAVPKSQDRSELYLISGDANNSHSSENNYCKKDDEKTIQFTNQSGGNNFNKKVTNFPQQVVSSLKFQLQHGQQNLITSSNQQTKREQLKSADSVSMRHLHKSASLGYDVTSRSDDDGGDDNDDDDDDGAPVSVAAIKAKLFGPNEENASCLLNLKKLNSNKSSVKDAISKSSSTPHLNKDTAGRNNNAVCFSNKIIQYTKKLSNDSNVDNKQSKVSLIHSKSKSAFYNYLSDGSACSSDAVKQSKRSIARGGADHYDANFVKSNPDLRKEFKQISKYPRKLRSGGDKIDGSLNVQTQQNKQQQFQQQQQQQQLIFDNSIAENRGLDVPTKCCFASKQTTNVMRSRSLHQPDLRKVALENNKNNNKKSKNNNNNNNKKIILMRRRSSSCGVARLVELFEKSQSVPNLIEENLFLESYSETGEVIDHLKEQANETENKLVPSNHLKQNSKNNVKPFKSSDSGYLEGENECLTERNKSNIHLKSFGVVHENMNKNDSHNNTINKTSKNHSNNGSRNFYNADGDRCKHNNVNQFHMTHHLNGLSDFSMQHSGQSAGVASNLEELNGDFEQERSKLAKNVVTKVSKDVNCSGINSMNNETLAGTTISNENSQTRSNHLFNNCKINMKHKEENIDPMYYQRFELSDDTGDLTDCTDITIDAILAPNQLTAFSPLNFDFSDLEATPQYSALPSLHKNKNKTDKHKQAAISKTVNQIIVPLRSDSPDEHDRKSKYDRNSERRQSIKEIVDSFEELNSQLRKAKP</sequence>
<dbReference type="STRING" id="6412.T1EP68"/>
<feature type="compositionally biased region" description="Low complexity" evidence="1">
    <location>
        <begin position="475"/>
        <end position="489"/>
    </location>
</feature>
<feature type="region of interest" description="Disordered" evidence="1">
    <location>
        <begin position="1987"/>
        <end position="2010"/>
    </location>
</feature>
<dbReference type="KEGG" id="hro:HELRODRAFT_159580"/>
<keyword evidence="4" id="KW-1185">Reference proteome</keyword>
<accession>T1EP68</accession>
<feature type="compositionally biased region" description="Low complexity" evidence="1">
    <location>
        <begin position="508"/>
        <end position="532"/>
    </location>
</feature>
<feature type="region of interest" description="Disordered" evidence="1">
    <location>
        <begin position="114"/>
        <end position="134"/>
    </location>
</feature>
<dbReference type="HOGENOM" id="CLU_233426_0_0_1"/>
<feature type="region of interest" description="Disordered" evidence="1">
    <location>
        <begin position="741"/>
        <end position="770"/>
    </location>
</feature>
<dbReference type="EnsemblMetazoa" id="HelroT159580">
    <property type="protein sequence ID" value="HelroP159580"/>
    <property type="gene ID" value="HelroG159580"/>
</dbReference>
<feature type="compositionally biased region" description="Low complexity" evidence="1">
    <location>
        <begin position="744"/>
        <end position="765"/>
    </location>
</feature>
<feature type="compositionally biased region" description="Basic and acidic residues" evidence="1">
    <location>
        <begin position="264"/>
        <end position="273"/>
    </location>
</feature>
<evidence type="ECO:0000256" key="1">
    <source>
        <dbReference type="SAM" id="MobiDB-lite"/>
    </source>
</evidence>
<dbReference type="CTD" id="20198368"/>
<dbReference type="EMBL" id="KB095811">
    <property type="protein sequence ID" value="ESO12986.1"/>
    <property type="molecule type" value="Genomic_DNA"/>
</dbReference>
<feature type="region of interest" description="Disordered" evidence="1">
    <location>
        <begin position="1165"/>
        <end position="1187"/>
    </location>
</feature>
<reference evidence="3" key="3">
    <citation type="submission" date="2015-06" db="UniProtKB">
        <authorList>
            <consortium name="EnsemblMetazoa"/>
        </authorList>
    </citation>
    <scope>IDENTIFICATION</scope>
</reference>
<dbReference type="GO" id="GO:0000976">
    <property type="term" value="F:transcription cis-regulatory region binding"/>
    <property type="evidence" value="ECO:0000318"/>
    <property type="project" value="GO_Central"/>
</dbReference>
<organism evidence="3 4">
    <name type="scientific">Helobdella robusta</name>
    <name type="common">Californian leech</name>
    <dbReference type="NCBI Taxonomy" id="6412"/>
    <lineage>
        <taxon>Eukaryota</taxon>
        <taxon>Metazoa</taxon>
        <taxon>Spiralia</taxon>
        <taxon>Lophotrochozoa</taxon>
        <taxon>Annelida</taxon>
        <taxon>Clitellata</taxon>
        <taxon>Hirudinea</taxon>
        <taxon>Rhynchobdellida</taxon>
        <taxon>Glossiphoniidae</taxon>
        <taxon>Helobdella</taxon>
    </lineage>
</organism>
<feature type="compositionally biased region" description="Basic and acidic residues" evidence="1">
    <location>
        <begin position="1991"/>
        <end position="2010"/>
    </location>
</feature>
<feature type="compositionally biased region" description="Basic residues" evidence="1">
    <location>
        <begin position="465"/>
        <end position="474"/>
    </location>
</feature>
<feature type="compositionally biased region" description="Polar residues" evidence="1">
    <location>
        <begin position="546"/>
        <end position="557"/>
    </location>
</feature>
<reference evidence="4" key="1">
    <citation type="submission" date="2012-12" db="EMBL/GenBank/DDBJ databases">
        <authorList>
            <person name="Hellsten U."/>
            <person name="Grimwood J."/>
            <person name="Chapman J.A."/>
            <person name="Shapiro H."/>
            <person name="Aerts A."/>
            <person name="Otillar R.P."/>
            <person name="Terry A.Y."/>
            <person name="Boore J.L."/>
            <person name="Simakov O."/>
            <person name="Marletaz F."/>
            <person name="Cho S.-J."/>
            <person name="Edsinger-Gonzales E."/>
            <person name="Havlak P."/>
            <person name="Kuo D.-H."/>
            <person name="Larsson T."/>
            <person name="Lv J."/>
            <person name="Arendt D."/>
            <person name="Savage R."/>
            <person name="Osoegawa K."/>
            <person name="de Jong P."/>
            <person name="Lindberg D.R."/>
            <person name="Seaver E.C."/>
            <person name="Weisblat D.A."/>
            <person name="Putnam N.H."/>
            <person name="Grigoriev I.V."/>
            <person name="Rokhsar D.S."/>
        </authorList>
    </citation>
    <scope>NUCLEOTIDE SEQUENCE</scope>
</reference>
<feature type="compositionally biased region" description="Low complexity" evidence="1">
    <location>
        <begin position="565"/>
        <end position="591"/>
    </location>
</feature>
<dbReference type="InParanoid" id="T1EP68"/>
<proteinExistence type="predicted"/>
<dbReference type="GO" id="GO:0001216">
    <property type="term" value="F:DNA-binding transcription activator activity"/>
    <property type="evidence" value="ECO:0000318"/>
    <property type="project" value="GO_Central"/>
</dbReference>
<feature type="compositionally biased region" description="Low complexity" evidence="1">
    <location>
        <begin position="407"/>
        <end position="429"/>
    </location>
</feature>
<feature type="region of interest" description="Disordered" evidence="1">
    <location>
        <begin position="1350"/>
        <end position="1404"/>
    </location>
</feature>
<feature type="region of interest" description="Disordered" evidence="1">
    <location>
        <begin position="77"/>
        <end position="96"/>
    </location>
</feature>
<protein>
    <submittedName>
        <fullName evidence="2 3">Uncharacterized protein</fullName>
    </submittedName>
</protein>
<dbReference type="GO" id="GO:0005634">
    <property type="term" value="C:nucleus"/>
    <property type="evidence" value="ECO:0000318"/>
    <property type="project" value="GO_Central"/>
</dbReference>
<evidence type="ECO:0000313" key="3">
    <source>
        <dbReference type="EnsemblMetazoa" id="HelroP159580"/>
    </source>
</evidence>
<feature type="compositionally biased region" description="Acidic residues" evidence="1">
    <location>
        <begin position="441"/>
        <end position="461"/>
    </location>
</feature>
<dbReference type="GeneID" id="20198368"/>
<feature type="region of interest" description="Disordered" evidence="1">
    <location>
        <begin position="407"/>
        <end position="656"/>
    </location>
</feature>
<dbReference type="RefSeq" id="XP_009009706.1">
    <property type="nucleotide sequence ID" value="XM_009011458.1"/>
</dbReference>
<feature type="compositionally biased region" description="Acidic residues" evidence="1">
    <location>
        <begin position="225"/>
        <end position="263"/>
    </location>
</feature>
<evidence type="ECO:0000313" key="4">
    <source>
        <dbReference type="Proteomes" id="UP000015101"/>
    </source>
</evidence>
<evidence type="ECO:0000313" key="2">
    <source>
        <dbReference type="EMBL" id="ESO12986.1"/>
    </source>
</evidence>
<feature type="compositionally biased region" description="Low complexity" evidence="1">
    <location>
        <begin position="610"/>
        <end position="622"/>
    </location>
</feature>
<name>T1EP68_HELRO</name>
<dbReference type="EMBL" id="AMQM01000275">
    <property type="status" value="NOT_ANNOTATED_CDS"/>
    <property type="molecule type" value="Genomic_DNA"/>
</dbReference>
<gene>
    <name evidence="3" type="primary">20198368</name>
    <name evidence="2" type="ORF">HELRODRAFT_159580</name>
</gene>
<feature type="region of interest" description="Disordered" evidence="1">
    <location>
        <begin position="215"/>
        <end position="369"/>
    </location>
</feature>
<feature type="compositionally biased region" description="Low complexity" evidence="1">
    <location>
        <begin position="630"/>
        <end position="640"/>
    </location>
</feature>
<feature type="region of interest" description="Disordered" evidence="1">
    <location>
        <begin position="1617"/>
        <end position="1650"/>
    </location>
</feature>
<dbReference type="Proteomes" id="UP000015101">
    <property type="component" value="Unassembled WGS sequence"/>
</dbReference>
<feature type="compositionally biased region" description="Polar residues" evidence="1">
    <location>
        <begin position="647"/>
        <end position="656"/>
    </location>
</feature>
<feature type="compositionally biased region" description="Acidic residues" evidence="1">
    <location>
        <begin position="281"/>
        <end position="318"/>
    </location>
</feature>
<feature type="compositionally biased region" description="Acidic residues" evidence="1">
    <location>
        <begin position="1391"/>
        <end position="1403"/>
    </location>
</feature>